<accession>A0A1N7KK29</accession>
<dbReference type="GO" id="GO:0032259">
    <property type="term" value="P:methylation"/>
    <property type="evidence" value="ECO:0007669"/>
    <property type="project" value="UniProtKB-KW"/>
</dbReference>
<dbReference type="SUPFAM" id="SSF53335">
    <property type="entry name" value="S-adenosyl-L-methionine-dependent methyltransferases"/>
    <property type="match status" value="1"/>
</dbReference>
<evidence type="ECO:0000259" key="1">
    <source>
        <dbReference type="Pfam" id="PF08241"/>
    </source>
</evidence>
<feature type="domain" description="Methyltransferase type 11" evidence="1">
    <location>
        <begin position="2"/>
        <end position="96"/>
    </location>
</feature>
<evidence type="ECO:0000313" key="2">
    <source>
        <dbReference type="EMBL" id="SIS61972.1"/>
    </source>
</evidence>
<dbReference type="Gene3D" id="3.40.50.150">
    <property type="entry name" value="Vaccinia Virus protein VP39"/>
    <property type="match status" value="1"/>
</dbReference>
<sequence>MLDVGCGTGATALLLAERGARVTALDVRQEMIERLRRKAERRAIPVNAVVGSAEHLPWPAASFDAVIGESILVFMDIPIALQETRRVLRRGGFAVFVEMVAPPDPPVGWHEEASRVYGAREVPTLERWLQHFHAAGMRPSVLRAGSIWDLAQQLPAQSPSACMDPAAFMDAEVAQALAEHLAWMTRFGDTLGYGVFYVEV</sequence>
<dbReference type="InterPro" id="IPR013216">
    <property type="entry name" value="Methyltransf_11"/>
</dbReference>
<dbReference type="CDD" id="cd02440">
    <property type="entry name" value="AdoMet_MTases"/>
    <property type="match status" value="1"/>
</dbReference>
<dbReference type="InterPro" id="IPR029063">
    <property type="entry name" value="SAM-dependent_MTases_sf"/>
</dbReference>
<evidence type="ECO:0000313" key="3">
    <source>
        <dbReference type="Proteomes" id="UP000186156"/>
    </source>
</evidence>
<proteinExistence type="predicted"/>
<dbReference type="Pfam" id="PF08241">
    <property type="entry name" value="Methyltransf_11"/>
    <property type="match status" value="1"/>
</dbReference>
<gene>
    <name evidence="2" type="ORF">SAMN05421799_1024</name>
</gene>
<organism evidence="2 3">
    <name type="scientific">Alicyclobacillus vulcanalis</name>
    <dbReference type="NCBI Taxonomy" id="252246"/>
    <lineage>
        <taxon>Bacteria</taxon>
        <taxon>Bacillati</taxon>
        <taxon>Bacillota</taxon>
        <taxon>Bacilli</taxon>
        <taxon>Bacillales</taxon>
        <taxon>Alicyclobacillaceae</taxon>
        <taxon>Alicyclobacillus</taxon>
    </lineage>
</organism>
<keyword evidence="2" id="KW-0808">Transferase</keyword>
<dbReference type="AlphaFoldDB" id="A0A1N7KK29"/>
<dbReference type="Proteomes" id="UP000186156">
    <property type="component" value="Unassembled WGS sequence"/>
</dbReference>
<protein>
    <submittedName>
        <fullName evidence="2">Methyltransferase domain-containing protein</fullName>
    </submittedName>
</protein>
<dbReference type="EMBL" id="FTOO01000002">
    <property type="protein sequence ID" value="SIS61972.1"/>
    <property type="molecule type" value="Genomic_DNA"/>
</dbReference>
<reference evidence="3" key="1">
    <citation type="submission" date="2017-01" db="EMBL/GenBank/DDBJ databases">
        <authorList>
            <person name="Varghese N."/>
            <person name="Submissions S."/>
        </authorList>
    </citation>
    <scope>NUCLEOTIDE SEQUENCE [LARGE SCALE GENOMIC DNA]</scope>
    <source>
        <strain evidence="3">DSM 16176</strain>
    </source>
</reference>
<keyword evidence="3" id="KW-1185">Reference proteome</keyword>
<keyword evidence="2" id="KW-0489">Methyltransferase</keyword>
<dbReference type="GO" id="GO:0008757">
    <property type="term" value="F:S-adenosylmethionine-dependent methyltransferase activity"/>
    <property type="evidence" value="ECO:0007669"/>
    <property type="project" value="InterPro"/>
</dbReference>
<name>A0A1N7KK29_9BACL</name>
<dbReference type="PANTHER" id="PTHR43591:SF24">
    <property type="entry name" value="2-METHOXY-6-POLYPRENYL-1,4-BENZOQUINOL METHYLASE, MITOCHONDRIAL"/>
    <property type="match status" value="1"/>
</dbReference>
<dbReference type="PANTHER" id="PTHR43591">
    <property type="entry name" value="METHYLTRANSFERASE"/>
    <property type="match status" value="1"/>
</dbReference>
<dbReference type="STRING" id="252246.SAMN05421799_1024"/>